<dbReference type="InterPro" id="IPR050300">
    <property type="entry name" value="GDXG_lipolytic_enzyme"/>
</dbReference>
<keyword evidence="1 4" id="KW-0378">Hydrolase</keyword>
<dbReference type="Gene3D" id="3.40.50.1820">
    <property type="entry name" value="alpha/beta hydrolase"/>
    <property type="match status" value="1"/>
</dbReference>
<dbReference type="EMBL" id="VOSC01000030">
    <property type="protein sequence ID" value="TXE07026.1"/>
    <property type="molecule type" value="Genomic_DNA"/>
</dbReference>
<keyword evidence="2" id="KW-0732">Signal</keyword>
<proteinExistence type="predicted"/>
<keyword evidence="5" id="KW-1185">Reference proteome</keyword>
<reference evidence="5" key="1">
    <citation type="submission" date="2019-08" db="EMBL/GenBank/DDBJ databases">
        <title>Seonamhaeicola sediminis sp. nov., isolated from marine sediment.</title>
        <authorList>
            <person name="Cao W.R."/>
        </authorList>
    </citation>
    <scope>NUCLEOTIDE SEQUENCE [LARGE SCALE GENOMIC DNA]</scope>
    <source>
        <strain evidence="5">Gy8</strain>
    </source>
</reference>
<dbReference type="Proteomes" id="UP000321790">
    <property type="component" value="Unassembled WGS sequence"/>
</dbReference>
<comment type="caution">
    <text evidence="4">The sequence shown here is derived from an EMBL/GenBank/DDBJ whole genome shotgun (WGS) entry which is preliminary data.</text>
</comment>
<feature type="signal peptide" evidence="2">
    <location>
        <begin position="1"/>
        <end position="17"/>
    </location>
</feature>
<evidence type="ECO:0000259" key="3">
    <source>
        <dbReference type="Pfam" id="PF20434"/>
    </source>
</evidence>
<feature type="chain" id="PRO_5022734467" evidence="2">
    <location>
        <begin position="18"/>
        <end position="279"/>
    </location>
</feature>
<dbReference type="PANTHER" id="PTHR48081:SF6">
    <property type="entry name" value="PEPTIDASE S9 PROLYL OLIGOPEPTIDASE CATALYTIC DOMAIN-CONTAINING PROTEIN"/>
    <property type="match status" value="1"/>
</dbReference>
<accession>A0A5C7AE81</accession>
<dbReference type="PANTHER" id="PTHR48081">
    <property type="entry name" value="AB HYDROLASE SUPERFAMILY PROTEIN C4A8.06C"/>
    <property type="match status" value="1"/>
</dbReference>
<gene>
    <name evidence="4" type="ORF">FUA26_12430</name>
</gene>
<dbReference type="AlphaFoldDB" id="A0A5C7AE81"/>
<evidence type="ECO:0000313" key="5">
    <source>
        <dbReference type="Proteomes" id="UP000321790"/>
    </source>
</evidence>
<dbReference type="Pfam" id="PF20434">
    <property type="entry name" value="BD-FAE"/>
    <property type="match status" value="1"/>
</dbReference>
<name>A0A5C7AE81_9FLAO</name>
<evidence type="ECO:0000313" key="4">
    <source>
        <dbReference type="EMBL" id="TXE07026.1"/>
    </source>
</evidence>
<protein>
    <submittedName>
        <fullName evidence="4">Alpha/beta hydrolase</fullName>
    </submittedName>
</protein>
<dbReference type="SUPFAM" id="SSF53474">
    <property type="entry name" value="alpha/beta-Hydrolases"/>
    <property type="match status" value="1"/>
</dbReference>
<feature type="domain" description="BD-FAE-like" evidence="3">
    <location>
        <begin position="63"/>
        <end position="172"/>
    </location>
</feature>
<dbReference type="RefSeq" id="WP_147136593.1">
    <property type="nucleotide sequence ID" value="NZ_VOSC01000030.1"/>
</dbReference>
<evidence type="ECO:0000256" key="2">
    <source>
        <dbReference type="SAM" id="SignalP"/>
    </source>
</evidence>
<dbReference type="InterPro" id="IPR049492">
    <property type="entry name" value="BD-FAE-like_dom"/>
</dbReference>
<dbReference type="InterPro" id="IPR029058">
    <property type="entry name" value="AB_hydrolase_fold"/>
</dbReference>
<evidence type="ECO:0000256" key="1">
    <source>
        <dbReference type="ARBA" id="ARBA00022801"/>
    </source>
</evidence>
<sequence length="279" mass="30916">MKRFLILSFLVSQIVMAQKTSIPLWPNKVPNETAPKQVHEISNNTKNNVIRISKVTNPDFLVFKPIKAHKNKGAVIICPGGGYNVLSINLEGSEVAQWLNSLGYTAFVLNYRVPQNELGALNDVQRAIKLIRNNANNYNINPNKIGVLGFSAGGSLSARAATLFTSNTYTKVDDTDDISSRPDFAVLIYPAYLDRGENRSLTPEIKIPDNAPPFFIFATADDPYGNSALVITTALRDHKIPVDLHFIQNGGHGYGLRPGNMAAKMWPRLAENWLERILE</sequence>
<dbReference type="OrthoDB" id="9794725at2"/>
<dbReference type="GO" id="GO:0016787">
    <property type="term" value="F:hydrolase activity"/>
    <property type="evidence" value="ECO:0007669"/>
    <property type="project" value="UniProtKB-KW"/>
</dbReference>
<organism evidence="4 5">
    <name type="scientific">Seonamhaeicola algicola</name>
    <dbReference type="NCBI Taxonomy" id="1719036"/>
    <lineage>
        <taxon>Bacteria</taxon>
        <taxon>Pseudomonadati</taxon>
        <taxon>Bacteroidota</taxon>
        <taxon>Flavobacteriia</taxon>
        <taxon>Flavobacteriales</taxon>
        <taxon>Flavobacteriaceae</taxon>
    </lineage>
</organism>